<accession>A0ABU7XYJ3</accession>
<evidence type="ECO:0000256" key="5">
    <source>
        <dbReference type="SAM" id="Phobius"/>
    </source>
</evidence>
<evidence type="ECO:0000259" key="6">
    <source>
        <dbReference type="Pfam" id="PF00324"/>
    </source>
</evidence>
<gene>
    <name evidence="7" type="primary">eat</name>
    <name evidence="7" type="ORF">N1F79_21955</name>
</gene>
<feature type="transmembrane region" description="Helical" evidence="5">
    <location>
        <begin position="86"/>
        <end position="113"/>
    </location>
</feature>
<evidence type="ECO:0000313" key="8">
    <source>
        <dbReference type="Proteomes" id="UP001337305"/>
    </source>
</evidence>
<comment type="caution">
    <text evidence="7">The sequence shown here is derived from an EMBL/GenBank/DDBJ whole genome shotgun (WGS) entry which is preliminary data.</text>
</comment>
<dbReference type="InterPro" id="IPR050367">
    <property type="entry name" value="APC_superfamily"/>
</dbReference>
<feature type="transmembrane region" description="Helical" evidence="5">
    <location>
        <begin position="12"/>
        <end position="31"/>
    </location>
</feature>
<evidence type="ECO:0000256" key="1">
    <source>
        <dbReference type="ARBA" id="ARBA00004141"/>
    </source>
</evidence>
<feature type="transmembrane region" description="Helical" evidence="5">
    <location>
        <begin position="350"/>
        <end position="370"/>
    </location>
</feature>
<evidence type="ECO:0000313" key="7">
    <source>
        <dbReference type="EMBL" id="MEF3835805.1"/>
    </source>
</evidence>
<dbReference type="Pfam" id="PF00324">
    <property type="entry name" value="AA_permease"/>
    <property type="match status" value="1"/>
</dbReference>
<name>A0ABU7XYJ3_9FLAO</name>
<dbReference type="Proteomes" id="UP001337305">
    <property type="component" value="Unassembled WGS sequence"/>
</dbReference>
<dbReference type="PIRSF" id="PIRSF006060">
    <property type="entry name" value="AA_transporter"/>
    <property type="match status" value="1"/>
</dbReference>
<feature type="transmembrane region" description="Helical" evidence="5">
    <location>
        <begin position="326"/>
        <end position="344"/>
    </location>
</feature>
<keyword evidence="4 5" id="KW-0472">Membrane</keyword>
<evidence type="ECO:0000256" key="4">
    <source>
        <dbReference type="ARBA" id="ARBA00023136"/>
    </source>
</evidence>
<feature type="transmembrane region" description="Helical" evidence="5">
    <location>
        <begin position="280"/>
        <end position="305"/>
    </location>
</feature>
<dbReference type="InterPro" id="IPR004757">
    <property type="entry name" value="EtNH_permease"/>
</dbReference>
<reference evidence="7 8" key="1">
    <citation type="submission" date="2022-09" db="EMBL/GenBank/DDBJ databases">
        <title>Genome sequencing of Flavivirga sp. MEBiC05379.</title>
        <authorList>
            <person name="Oh H.-M."/>
            <person name="Kwon K.K."/>
            <person name="Park M.J."/>
            <person name="Yang S.-H."/>
        </authorList>
    </citation>
    <scope>NUCLEOTIDE SEQUENCE [LARGE SCALE GENOMIC DNA]</scope>
    <source>
        <strain evidence="7 8">MEBiC05379</strain>
    </source>
</reference>
<feature type="domain" description="Amino acid permease/ SLC12A" evidence="6">
    <location>
        <begin position="25"/>
        <end position="435"/>
    </location>
</feature>
<feature type="transmembrane region" description="Helical" evidence="5">
    <location>
        <begin position="43"/>
        <end position="65"/>
    </location>
</feature>
<feature type="transmembrane region" description="Helical" evidence="5">
    <location>
        <begin position="187"/>
        <end position="207"/>
    </location>
</feature>
<dbReference type="RefSeq" id="WP_303308084.1">
    <property type="nucleotide sequence ID" value="NZ_JAODOP010000004.1"/>
</dbReference>
<feature type="transmembrane region" description="Helical" evidence="5">
    <location>
        <begin position="415"/>
        <end position="432"/>
    </location>
</feature>
<dbReference type="Gene3D" id="1.20.1740.10">
    <property type="entry name" value="Amino acid/polyamine transporter I"/>
    <property type="match status" value="1"/>
</dbReference>
<feature type="transmembrane region" description="Helical" evidence="5">
    <location>
        <begin position="147"/>
        <end position="167"/>
    </location>
</feature>
<dbReference type="NCBIfam" id="TIGR00908">
    <property type="entry name" value="2A0305"/>
    <property type="match status" value="1"/>
</dbReference>
<feature type="transmembrane region" description="Helical" evidence="5">
    <location>
        <begin position="219"/>
        <end position="246"/>
    </location>
</feature>
<protein>
    <submittedName>
        <fullName evidence="7">Ethanolamine permease</fullName>
    </submittedName>
</protein>
<proteinExistence type="predicted"/>
<dbReference type="PANTHER" id="PTHR42770:SF11">
    <property type="entry name" value="INNER MEMBRANE TRANSPORT PROTEIN YBAT"/>
    <property type="match status" value="1"/>
</dbReference>
<dbReference type="EMBL" id="JAODOP010000004">
    <property type="protein sequence ID" value="MEF3835805.1"/>
    <property type="molecule type" value="Genomic_DNA"/>
</dbReference>
<dbReference type="InterPro" id="IPR004841">
    <property type="entry name" value="AA-permease/SLC12A_dom"/>
</dbReference>
<evidence type="ECO:0000256" key="3">
    <source>
        <dbReference type="ARBA" id="ARBA00022989"/>
    </source>
</evidence>
<evidence type="ECO:0000256" key="2">
    <source>
        <dbReference type="ARBA" id="ARBA00022692"/>
    </source>
</evidence>
<feature type="transmembrane region" description="Helical" evidence="5">
    <location>
        <begin position="390"/>
        <end position="409"/>
    </location>
</feature>
<feature type="transmembrane region" description="Helical" evidence="5">
    <location>
        <begin position="119"/>
        <end position="140"/>
    </location>
</feature>
<keyword evidence="2 5" id="KW-0812">Transmembrane</keyword>
<comment type="subcellular location">
    <subcellularLocation>
        <location evidence="1">Membrane</location>
        <topology evidence="1">Multi-pass membrane protein</topology>
    </subcellularLocation>
</comment>
<sequence length="438" mass="46958">MSNNQLTKVLSPLMLWGLGVGYVISGMYFGWNLGLAEGGTWGLAIATFFIIIMYVTFTFSYTEMACAIPKAGGAFEYANRGLGKHLGFIAGIAQNIEFVFAPPAIAAAIGAYLNLLYPSIPLLVFAISAYLIFTVVNILGVKIAATFELVITIFAVIELLIFAGVALPEFEYSNLEINAMPNGISGIFAAIPFAIWFFLAIEGVANVAEEAINPQRSILIGFGSAIATLVVLCILTFVAAVGVGGWEAVVYPEGSNVASDSPLPLALGQIIDSSHVLYKLLIGIGLLGLIASFHGIILAGGRAIMEFGRVGYAPRYLGNIHSRFKTPANALLVNMLVGIIALFSGKTAEIITVACFGALTLYIVSMLAYLRLKKNEPEMERPFKAPMYPVFPLTALIIASIAIIAMSYYNPVIATVFFTLVGLSYLYFVAFLNKKMVS</sequence>
<dbReference type="PANTHER" id="PTHR42770">
    <property type="entry name" value="AMINO ACID TRANSPORTER-RELATED"/>
    <property type="match status" value="1"/>
</dbReference>
<keyword evidence="8" id="KW-1185">Reference proteome</keyword>
<keyword evidence="3 5" id="KW-1133">Transmembrane helix</keyword>
<organism evidence="7 8">
    <name type="scientific">Flavivirga spongiicola</name>
    <dbReference type="NCBI Taxonomy" id="421621"/>
    <lineage>
        <taxon>Bacteria</taxon>
        <taxon>Pseudomonadati</taxon>
        <taxon>Bacteroidota</taxon>
        <taxon>Flavobacteriia</taxon>
        <taxon>Flavobacteriales</taxon>
        <taxon>Flavobacteriaceae</taxon>
        <taxon>Flavivirga</taxon>
    </lineage>
</organism>